<dbReference type="KEGG" id="halu:HUG12_18035"/>
<keyword evidence="3" id="KW-1185">Reference proteome</keyword>
<keyword evidence="1" id="KW-0472">Membrane</keyword>
<organism evidence="2 3">
    <name type="scientific">Halorarum salinum</name>
    <dbReference type="NCBI Taxonomy" id="2743089"/>
    <lineage>
        <taxon>Archaea</taxon>
        <taxon>Methanobacteriati</taxon>
        <taxon>Methanobacteriota</taxon>
        <taxon>Stenosarchaea group</taxon>
        <taxon>Halobacteria</taxon>
        <taxon>Halobacteriales</taxon>
        <taxon>Haloferacaceae</taxon>
        <taxon>Halorarum</taxon>
    </lineage>
</organism>
<evidence type="ECO:0000313" key="3">
    <source>
        <dbReference type="Proteomes" id="UP000509626"/>
    </source>
</evidence>
<protein>
    <submittedName>
        <fullName evidence="2">Uncharacterized protein</fullName>
    </submittedName>
</protein>
<dbReference type="OrthoDB" id="201179at2157"/>
<dbReference type="RefSeq" id="WP_179270106.1">
    <property type="nucleotide sequence ID" value="NZ_CP058579.1"/>
</dbReference>
<keyword evidence="1" id="KW-1133">Transmembrane helix</keyword>
<dbReference type="AlphaFoldDB" id="A0A7D5QIN2"/>
<feature type="transmembrane region" description="Helical" evidence="1">
    <location>
        <begin position="84"/>
        <end position="107"/>
    </location>
</feature>
<accession>A0A7D5QIN2</accession>
<feature type="transmembrane region" description="Helical" evidence="1">
    <location>
        <begin position="113"/>
        <end position="135"/>
    </location>
</feature>
<sequence length="228" mass="24104">MSGHGTATERGFVLSGREWAVVGGASALMALNVLVMYAFVATPLALVNDYLFAYPIVGVLVYGAAIAGGELLAERGVERGGTGLALAGVAILQVAFGTFGAGVLSFVPRDARLPILAITAVVVTAMVAAIGTYVYARSKQFDHYRSWANYAFLGGVLAVLVGTFLAPVLLLGFLLIFLGFLFRLGWEIWRIRDGRVATAALQAIGLYVAVAGVFVHVLQIVIRTVARR</sequence>
<name>A0A7D5QIN2_9EURY</name>
<evidence type="ECO:0000313" key="2">
    <source>
        <dbReference type="EMBL" id="QLG63522.1"/>
    </source>
</evidence>
<keyword evidence="1" id="KW-0812">Transmembrane</keyword>
<dbReference type="Proteomes" id="UP000509626">
    <property type="component" value="Chromosome"/>
</dbReference>
<dbReference type="EMBL" id="CP058579">
    <property type="protein sequence ID" value="QLG63522.1"/>
    <property type="molecule type" value="Genomic_DNA"/>
</dbReference>
<gene>
    <name evidence="2" type="ORF">HUG12_18035</name>
</gene>
<reference evidence="2 3" key="1">
    <citation type="submission" date="2020-06" db="EMBL/GenBank/DDBJ databases">
        <title>NJ-3-1, isolated from saline soil.</title>
        <authorList>
            <person name="Cui H.L."/>
            <person name="Shi X."/>
        </authorList>
    </citation>
    <scope>NUCLEOTIDE SEQUENCE [LARGE SCALE GENOMIC DNA]</scope>
    <source>
        <strain evidence="2 3">NJ-3-1</strain>
    </source>
</reference>
<proteinExistence type="predicted"/>
<feature type="transmembrane region" description="Helical" evidence="1">
    <location>
        <begin position="19"/>
        <end position="40"/>
    </location>
</feature>
<evidence type="ECO:0000256" key="1">
    <source>
        <dbReference type="SAM" id="Phobius"/>
    </source>
</evidence>
<feature type="transmembrane region" description="Helical" evidence="1">
    <location>
        <begin position="200"/>
        <end position="222"/>
    </location>
</feature>
<feature type="transmembrane region" description="Helical" evidence="1">
    <location>
        <begin position="147"/>
        <end position="180"/>
    </location>
</feature>
<dbReference type="GeneID" id="56039400"/>
<feature type="transmembrane region" description="Helical" evidence="1">
    <location>
        <begin position="52"/>
        <end position="72"/>
    </location>
</feature>